<evidence type="ECO:0000313" key="16">
    <source>
        <dbReference type="Proteomes" id="UP000054826"/>
    </source>
</evidence>
<dbReference type="Proteomes" id="UP000054826">
    <property type="component" value="Unassembled WGS sequence"/>
</dbReference>
<keyword evidence="5 10" id="KW-1133">Transmembrane helix</keyword>
<dbReference type="EMBL" id="JYDR01000001">
    <property type="protein sequence ID" value="KRY79755.1"/>
    <property type="molecule type" value="Genomic_DNA"/>
</dbReference>
<feature type="transmembrane region" description="Helical" evidence="10">
    <location>
        <begin position="193"/>
        <end position="213"/>
    </location>
</feature>
<evidence type="ECO:0000256" key="4">
    <source>
        <dbReference type="ARBA" id="ARBA00022692"/>
    </source>
</evidence>
<comment type="caution">
    <text evidence="13">The sequence shown here is derived from an EMBL/GenBank/DDBJ whole genome shotgun (WGS) entry which is preliminary data.</text>
</comment>
<dbReference type="GO" id="GO:0005886">
    <property type="term" value="C:plasma membrane"/>
    <property type="evidence" value="ECO:0007669"/>
    <property type="project" value="UniProtKB-SubCell"/>
</dbReference>
<evidence type="ECO:0000256" key="2">
    <source>
        <dbReference type="ARBA" id="ARBA00005314"/>
    </source>
</evidence>
<dbReference type="Gene3D" id="1.20.1070.10">
    <property type="entry name" value="Rhodopsin 7-helix transmembrane proteins"/>
    <property type="match status" value="1"/>
</dbReference>
<comment type="subcellular location">
    <subcellularLocation>
        <location evidence="1">Cell membrane</location>
        <topology evidence="1">Multi-pass membrane protein</topology>
    </subcellularLocation>
</comment>
<dbReference type="Pfam" id="PF00002">
    <property type="entry name" value="7tm_2"/>
    <property type="match status" value="1"/>
</dbReference>
<dbReference type="InterPro" id="IPR000832">
    <property type="entry name" value="GPCR_2_secretin-like"/>
</dbReference>
<dbReference type="PANTHER" id="PTHR45620:SF37">
    <property type="entry name" value="G_PROTEIN_RECEP_F2_4 DOMAIN-CONTAINING PROTEIN"/>
    <property type="match status" value="1"/>
</dbReference>
<reference evidence="15 16" key="1">
    <citation type="submission" date="2015-01" db="EMBL/GenBank/DDBJ databases">
        <title>Evolution of Trichinella species and genotypes.</title>
        <authorList>
            <person name="Korhonen P.K."/>
            <person name="Edoardo P."/>
            <person name="Giuseppe L.R."/>
            <person name="Gasser R.B."/>
        </authorList>
    </citation>
    <scope>NUCLEOTIDE SEQUENCE [LARGE SCALE GENOMIC DNA]</scope>
    <source>
        <strain evidence="13">ISS13</strain>
        <strain evidence="14">ISS176</strain>
    </source>
</reference>
<dbReference type="PANTHER" id="PTHR45620">
    <property type="entry name" value="PDF RECEPTOR-LIKE PROTEIN-RELATED"/>
    <property type="match status" value="1"/>
</dbReference>
<dbReference type="Pfam" id="PF02793">
    <property type="entry name" value="HRM"/>
    <property type="match status" value="1"/>
</dbReference>
<keyword evidence="7 10" id="KW-0472">Membrane</keyword>
<dbReference type="Gene3D" id="4.10.1240.10">
    <property type="entry name" value="GPCR, family 2, extracellular hormone receptor domain"/>
    <property type="match status" value="1"/>
</dbReference>
<feature type="transmembrane region" description="Helical" evidence="10">
    <location>
        <begin position="276"/>
        <end position="297"/>
    </location>
</feature>
<feature type="domain" description="G-protein coupled receptors family 2 profile 1" evidence="11">
    <location>
        <begin position="61"/>
        <end position="136"/>
    </location>
</feature>
<sequence length="473" mass="54155">MFVLCFCCKVDGREKRQLSGGATVQMNAFQQGKLVSQTFKYFFVLICTHSMRISVEKEEARCRELVANYTQTADSCLPNFDGSICWESCPVGTSMQLECPFEFCTHCHLQDRFVERRCSENGTWESANYENCVFIFTHNGSCIEKICHGCPDPFRDSFRVITLWLSVISAILMIASLATFIKLKSLQCRRLTIHKHLVAAYIIRFIIFIIWIVLQRDQVFNGCTGLDPKKIDWLCKLILATIMYSTLSSVLWMFLEGAYLVSRFTVFAMRSIEGHFLIYIAVGWGLPVLFVLGWVLALELQPVVPRCWLPYTGNSMMWLLIGPMSVALGLNFLFLLVIVVVLVQKLWASNTAESRKIWKTIKATLLLVPLLGLTNLLLFYEPNSENKVAYHAYMLSSAILQHSQGIFVGIFYCFGNAEVQTALRRRIERCRLYQPLVLKNRSFSVAQANTASHRRTDQITEEMTIVDNKTLYE</sequence>
<dbReference type="InterPro" id="IPR050332">
    <property type="entry name" value="GPCR_2"/>
</dbReference>
<dbReference type="PROSITE" id="PS50227">
    <property type="entry name" value="G_PROTEIN_RECEP_F2_3"/>
    <property type="match status" value="1"/>
</dbReference>
<name>A0A0V1F1C0_TRIPS</name>
<keyword evidence="3" id="KW-1003">Cell membrane</keyword>
<dbReference type="GO" id="GO:0007166">
    <property type="term" value="P:cell surface receptor signaling pathway"/>
    <property type="evidence" value="ECO:0007669"/>
    <property type="project" value="InterPro"/>
</dbReference>
<proteinExistence type="inferred from homology"/>
<evidence type="ECO:0000256" key="3">
    <source>
        <dbReference type="ARBA" id="ARBA00022475"/>
    </source>
</evidence>
<gene>
    <name evidence="13" type="primary">Crhr1</name>
    <name evidence="13" type="ORF">T4A_13319</name>
    <name evidence="14" type="ORF">T4C_8806</name>
</gene>
<dbReference type="InterPro" id="IPR036445">
    <property type="entry name" value="GPCR_2_extracell_dom_sf"/>
</dbReference>
<feature type="domain" description="G-protein coupled receptors family 2 profile 2" evidence="12">
    <location>
        <begin position="158"/>
        <end position="416"/>
    </location>
</feature>
<evidence type="ECO:0000259" key="12">
    <source>
        <dbReference type="PROSITE" id="PS50261"/>
    </source>
</evidence>
<evidence type="ECO:0000256" key="8">
    <source>
        <dbReference type="ARBA" id="ARBA00023170"/>
    </source>
</evidence>
<keyword evidence="8 13" id="KW-0675">Receptor</keyword>
<keyword evidence="6" id="KW-0297">G-protein coupled receptor</keyword>
<dbReference type="PRINTS" id="PR00249">
    <property type="entry name" value="GPCRSECRETIN"/>
</dbReference>
<feature type="transmembrane region" description="Helical" evidence="10">
    <location>
        <begin position="161"/>
        <end position="181"/>
    </location>
</feature>
<evidence type="ECO:0000256" key="9">
    <source>
        <dbReference type="ARBA" id="ARBA00023224"/>
    </source>
</evidence>
<evidence type="ECO:0000256" key="5">
    <source>
        <dbReference type="ARBA" id="ARBA00022989"/>
    </source>
</evidence>
<feature type="transmembrane region" description="Helical" evidence="10">
    <location>
        <begin position="233"/>
        <end position="255"/>
    </location>
</feature>
<evidence type="ECO:0000259" key="11">
    <source>
        <dbReference type="PROSITE" id="PS50227"/>
    </source>
</evidence>
<dbReference type="InterPro" id="IPR001879">
    <property type="entry name" value="GPCR_2_extracellular_dom"/>
</dbReference>
<keyword evidence="9" id="KW-0807">Transducer</keyword>
<evidence type="ECO:0000256" key="1">
    <source>
        <dbReference type="ARBA" id="ARBA00004651"/>
    </source>
</evidence>
<dbReference type="EMBL" id="JYDV01000013">
    <property type="protein sequence ID" value="KRZ42729.1"/>
    <property type="molecule type" value="Genomic_DNA"/>
</dbReference>
<dbReference type="GO" id="GO:0007188">
    <property type="term" value="P:adenylate cyclase-modulating G protein-coupled receptor signaling pathway"/>
    <property type="evidence" value="ECO:0007669"/>
    <property type="project" value="TreeGrafter"/>
</dbReference>
<evidence type="ECO:0000256" key="7">
    <source>
        <dbReference type="ARBA" id="ARBA00023136"/>
    </source>
</evidence>
<organism evidence="13 15">
    <name type="scientific">Trichinella pseudospiralis</name>
    <name type="common">Parasitic roundworm</name>
    <dbReference type="NCBI Taxonomy" id="6337"/>
    <lineage>
        <taxon>Eukaryota</taxon>
        <taxon>Metazoa</taxon>
        <taxon>Ecdysozoa</taxon>
        <taxon>Nematoda</taxon>
        <taxon>Enoplea</taxon>
        <taxon>Dorylaimia</taxon>
        <taxon>Trichinellida</taxon>
        <taxon>Trichinellidae</taxon>
        <taxon>Trichinella</taxon>
    </lineage>
</organism>
<dbReference type="Proteomes" id="UP000054632">
    <property type="component" value="Unassembled WGS sequence"/>
</dbReference>
<evidence type="ECO:0000313" key="14">
    <source>
        <dbReference type="EMBL" id="KRZ42729.1"/>
    </source>
</evidence>
<comment type="similarity">
    <text evidence="2">Belongs to the G-protein coupled receptor 2 family.</text>
</comment>
<dbReference type="PROSITE" id="PS50261">
    <property type="entry name" value="G_PROTEIN_RECEP_F2_4"/>
    <property type="match status" value="1"/>
</dbReference>
<dbReference type="AlphaFoldDB" id="A0A0V1F1C0"/>
<feature type="transmembrane region" description="Helical" evidence="10">
    <location>
        <begin position="317"/>
        <end position="343"/>
    </location>
</feature>
<evidence type="ECO:0000313" key="13">
    <source>
        <dbReference type="EMBL" id="KRY79755.1"/>
    </source>
</evidence>
<dbReference type="GO" id="GO:0008528">
    <property type="term" value="F:G protein-coupled peptide receptor activity"/>
    <property type="evidence" value="ECO:0007669"/>
    <property type="project" value="TreeGrafter"/>
</dbReference>
<dbReference type="InterPro" id="IPR017981">
    <property type="entry name" value="GPCR_2-like_7TM"/>
</dbReference>
<feature type="transmembrane region" description="Helical" evidence="10">
    <location>
        <begin position="363"/>
        <end position="380"/>
    </location>
</feature>
<protein>
    <submittedName>
        <fullName evidence="13">Corticotropin-releasing factor receptor 1</fullName>
    </submittedName>
</protein>
<evidence type="ECO:0000313" key="15">
    <source>
        <dbReference type="Proteomes" id="UP000054632"/>
    </source>
</evidence>
<feature type="transmembrane region" description="Helical" evidence="10">
    <location>
        <begin position="392"/>
        <end position="415"/>
    </location>
</feature>
<keyword evidence="4 10" id="KW-0812">Transmembrane</keyword>
<evidence type="ECO:0000256" key="10">
    <source>
        <dbReference type="SAM" id="Phobius"/>
    </source>
</evidence>
<accession>A0A0V1F1C0</accession>
<evidence type="ECO:0000256" key="6">
    <source>
        <dbReference type="ARBA" id="ARBA00023040"/>
    </source>
</evidence>
<dbReference type="SUPFAM" id="SSF111418">
    <property type="entry name" value="Hormone receptor domain"/>
    <property type="match status" value="1"/>
</dbReference>
<dbReference type="SMART" id="SM00008">
    <property type="entry name" value="HormR"/>
    <property type="match status" value="1"/>
</dbReference>